<proteinExistence type="predicted"/>
<dbReference type="Proteomes" id="UP000005237">
    <property type="component" value="Unassembled WGS sequence"/>
</dbReference>
<feature type="region of interest" description="Disordered" evidence="1">
    <location>
        <begin position="100"/>
        <end position="134"/>
    </location>
</feature>
<reference evidence="2" key="2">
    <citation type="submission" date="2022-06" db="UniProtKB">
        <authorList>
            <consortium name="EnsemblMetazoa"/>
        </authorList>
    </citation>
    <scope>IDENTIFICATION</scope>
    <source>
        <strain evidence="2">DF5081</strain>
    </source>
</reference>
<accession>A0A8R1E920</accession>
<evidence type="ECO:0000256" key="1">
    <source>
        <dbReference type="SAM" id="MobiDB-lite"/>
    </source>
</evidence>
<name>A0A8R1E920_CAEJA</name>
<protein>
    <submittedName>
        <fullName evidence="2">Uncharacterized protein</fullName>
    </submittedName>
</protein>
<keyword evidence="3" id="KW-1185">Reference proteome</keyword>
<reference evidence="3" key="1">
    <citation type="submission" date="2010-08" db="EMBL/GenBank/DDBJ databases">
        <authorList>
            <consortium name="Caenorhabditis japonica Sequencing Consortium"/>
            <person name="Wilson R.K."/>
        </authorList>
    </citation>
    <scope>NUCLEOTIDE SEQUENCE [LARGE SCALE GENOMIC DNA]</scope>
    <source>
        <strain evidence="3">DF5081</strain>
    </source>
</reference>
<feature type="compositionally biased region" description="Polar residues" evidence="1">
    <location>
        <begin position="100"/>
        <end position="112"/>
    </location>
</feature>
<organism evidence="2 3">
    <name type="scientific">Caenorhabditis japonica</name>
    <dbReference type="NCBI Taxonomy" id="281687"/>
    <lineage>
        <taxon>Eukaryota</taxon>
        <taxon>Metazoa</taxon>
        <taxon>Ecdysozoa</taxon>
        <taxon>Nematoda</taxon>
        <taxon>Chromadorea</taxon>
        <taxon>Rhabditida</taxon>
        <taxon>Rhabditina</taxon>
        <taxon>Rhabditomorpha</taxon>
        <taxon>Rhabditoidea</taxon>
        <taxon>Rhabditidae</taxon>
        <taxon>Peloderinae</taxon>
        <taxon>Caenorhabditis</taxon>
    </lineage>
</organism>
<sequence>MSGITRSRLSKRKLIVSDEDSDYDGMFVPYSEYVELRDHIGHLTDALKALHEVLIAEGSKKLSDRVSTLVPSLTSLPSLGPTPILITDLIAATISSNPSQSDVLMDSSSGPSPKNAANDYNGHSSQPPAVSPSDPLAIALHTLQLVEKSKRAVIERMSDDPNDKEQESKDFDFITAFSRRNALPVPTKAHRHPCNARTRPLKLHFNSKEERDKFIVGFHRVKASDSTFSATLPPKVGKCKGPSAYHAATLPLNHPLLKTMVRKASHYNADSSISQ</sequence>
<dbReference type="AlphaFoldDB" id="A0A8R1E920"/>
<dbReference type="EnsemblMetazoa" id="CJA31211.1">
    <property type="protein sequence ID" value="CJA31211.1"/>
    <property type="gene ID" value="WBGene00207058"/>
</dbReference>
<evidence type="ECO:0000313" key="3">
    <source>
        <dbReference type="Proteomes" id="UP000005237"/>
    </source>
</evidence>
<evidence type="ECO:0000313" key="2">
    <source>
        <dbReference type="EnsemblMetazoa" id="CJA31211.1"/>
    </source>
</evidence>